<dbReference type="InterPro" id="IPR018062">
    <property type="entry name" value="HTH_AraC-typ_CS"/>
</dbReference>
<evidence type="ECO:0000256" key="3">
    <source>
        <dbReference type="ARBA" id="ARBA00023163"/>
    </source>
</evidence>
<dbReference type="PANTHER" id="PTHR43280:SF27">
    <property type="entry name" value="TRANSCRIPTIONAL REGULATOR MTLR"/>
    <property type="match status" value="1"/>
</dbReference>
<dbReference type="PROSITE" id="PS00041">
    <property type="entry name" value="HTH_ARAC_FAMILY_1"/>
    <property type="match status" value="1"/>
</dbReference>
<dbReference type="InterPro" id="IPR018060">
    <property type="entry name" value="HTH_AraC"/>
</dbReference>
<feature type="domain" description="HTH araC/xylS-type" evidence="4">
    <location>
        <begin position="182"/>
        <end position="280"/>
    </location>
</feature>
<gene>
    <name evidence="5" type="ORF">GCM10022291_28540</name>
</gene>
<dbReference type="Gene3D" id="1.10.10.60">
    <property type="entry name" value="Homeodomain-like"/>
    <property type="match status" value="2"/>
</dbReference>
<dbReference type="SUPFAM" id="SSF46689">
    <property type="entry name" value="Homeodomain-like"/>
    <property type="match status" value="2"/>
</dbReference>
<comment type="caution">
    <text evidence="5">The sequence shown here is derived from an EMBL/GenBank/DDBJ whole genome shotgun (WGS) entry which is preliminary data.</text>
</comment>
<dbReference type="CDD" id="cd06976">
    <property type="entry name" value="cupin_MtlR-like_N"/>
    <property type="match status" value="1"/>
</dbReference>
<dbReference type="Pfam" id="PF12833">
    <property type="entry name" value="HTH_18"/>
    <property type="match status" value="1"/>
</dbReference>
<dbReference type="RefSeq" id="WP_344788988.1">
    <property type="nucleotide sequence ID" value="NZ_BAABCA010000006.1"/>
</dbReference>
<accession>A0ABP8CEN5</accession>
<dbReference type="SUPFAM" id="SSF51182">
    <property type="entry name" value="RmlC-like cupins"/>
    <property type="match status" value="1"/>
</dbReference>
<keyword evidence="2" id="KW-0238">DNA-binding</keyword>
<dbReference type="Pfam" id="PF07883">
    <property type="entry name" value="Cupin_2"/>
    <property type="match status" value="1"/>
</dbReference>
<evidence type="ECO:0000259" key="4">
    <source>
        <dbReference type="PROSITE" id="PS01124"/>
    </source>
</evidence>
<dbReference type="InterPro" id="IPR011051">
    <property type="entry name" value="RmlC_Cupin_sf"/>
</dbReference>
<dbReference type="InterPro" id="IPR014710">
    <property type="entry name" value="RmlC-like_jellyroll"/>
</dbReference>
<dbReference type="SMART" id="SM00342">
    <property type="entry name" value="HTH_ARAC"/>
    <property type="match status" value="1"/>
</dbReference>
<dbReference type="PANTHER" id="PTHR43280">
    <property type="entry name" value="ARAC-FAMILY TRANSCRIPTIONAL REGULATOR"/>
    <property type="match status" value="1"/>
</dbReference>
<dbReference type="InterPro" id="IPR013096">
    <property type="entry name" value="Cupin_2"/>
</dbReference>
<dbReference type="Gene3D" id="2.60.120.10">
    <property type="entry name" value="Jelly Rolls"/>
    <property type="match status" value="1"/>
</dbReference>
<dbReference type="Proteomes" id="UP001501496">
    <property type="component" value="Unassembled WGS sequence"/>
</dbReference>
<evidence type="ECO:0000256" key="1">
    <source>
        <dbReference type="ARBA" id="ARBA00023015"/>
    </source>
</evidence>
<name>A0ABP8CEN5_9FLAO</name>
<evidence type="ECO:0000313" key="5">
    <source>
        <dbReference type="EMBL" id="GAA4238362.1"/>
    </source>
</evidence>
<keyword evidence="1" id="KW-0805">Transcription regulation</keyword>
<dbReference type="InterPro" id="IPR009057">
    <property type="entry name" value="Homeodomain-like_sf"/>
</dbReference>
<keyword evidence="6" id="KW-1185">Reference proteome</keyword>
<dbReference type="PROSITE" id="PS01124">
    <property type="entry name" value="HTH_ARAC_FAMILY_2"/>
    <property type="match status" value="1"/>
</dbReference>
<evidence type="ECO:0000313" key="6">
    <source>
        <dbReference type="Proteomes" id="UP001501496"/>
    </source>
</evidence>
<protein>
    <submittedName>
        <fullName evidence="5">AraC family transcriptional regulator</fullName>
    </submittedName>
</protein>
<sequence>MKAQLEKISSPPQNSFKIFEFKEDEFDAPWHFHPEFELTFIVKSGGMRYVGDSVMEFEAEDLVLIGENLPHCWKNTEDNKEKSQSIVVQWGDDVMGAGWLNNPEFAGIARLLWSASRGVQFETVTVKKVAPLLVAMLKQEPFDKILTFLRVLKILSESKNKKYLSGVGFTSKLTSKSNERINKVHNFVKENYHRPIKLSEVASLVSMGEEPFCRFFKKTFNKTFFFFLNEYKINLACKFLIESDKRVSEVAFLSGYESLPFFYKQFKKLMGCSPLVYQKKYRKINVN</sequence>
<dbReference type="EMBL" id="BAABCA010000006">
    <property type="protein sequence ID" value="GAA4238362.1"/>
    <property type="molecule type" value="Genomic_DNA"/>
</dbReference>
<proteinExistence type="predicted"/>
<evidence type="ECO:0000256" key="2">
    <source>
        <dbReference type="ARBA" id="ARBA00023125"/>
    </source>
</evidence>
<reference evidence="6" key="1">
    <citation type="journal article" date="2019" name="Int. J. Syst. Evol. Microbiol.">
        <title>The Global Catalogue of Microorganisms (GCM) 10K type strain sequencing project: providing services to taxonomists for standard genome sequencing and annotation.</title>
        <authorList>
            <consortium name="The Broad Institute Genomics Platform"/>
            <consortium name="The Broad Institute Genome Sequencing Center for Infectious Disease"/>
            <person name="Wu L."/>
            <person name="Ma J."/>
        </authorList>
    </citation>
    <scope>NUCLEOTIDE SEQUENCE [LARGE SCALE GENOMIC DNA]</scope>
    <source>
        <strain evidence="6">JCM 17630</strain>
    </source>
</reference>
<organism evidence="5 6">
    <name type="scientific">Postechiella marina</name>
    <dbReference type="NCBI Taxonomy" id="943941"/>
    <lineage>
        <taxon>Bacteria</taxon>
        <taxon>Pseudomonadati</taxon>
        <taxon>Bacteroidota</taxon>
        <taxon>Flavobacteriia</taxon>
        <taxon>Flavobacteriales</taxon>
        <taxon>Flavobacteriaceae</taxon>
        <taxon>Postechiella</taxon>
    </lineage>
</organism>
<keyword evidence="3" id="KW-0804">Transcription</keyword>